<sequence>MELLEKGTSKQQLTEQLLEGDEEKGILHRSSFYDFFFNPTVLGKDLYTIVKSGLVQYVSWKNINSVFCIV</sequence>
<reference evidence="1 2" key="1">
    <citation type="journal article" date="2021" name="Hortic Res">
        <title>Chromosome-scale assembly of the Dendrobium chrysotoxum genome enhances the understanding of orchid evolution.</title>
        <authorList>
            <person name="Zhang Y."/>
            <person name="Zhang G.Q."/>
            <person name="Zhang D."/>
            <person name="Liu X.D."/>
            <person name="Xu X.Y."/>
            <person name="Sun W.H."/>
            <person name="Yu X."/>
            <person name="Zhu X."/>
            <person name="Wang Z.W."/>
            <person name="Zhao X."/>
            <person name="Zhong W.Y."/>
            <person name="Chen H."/>
            <person name="Yin W.L."/>
            <person name="Huang T."/>
            <person name="Niu S.C."/>
            <person name="Liu Z.J."/>
        </authorList>
    </citation>
    <scope>NUCLEOTIDE SEQUENCE [LARGE SCALE GENOMIC DNA]</scope>
    <source>
        <strain evidence="1">Lindl</strain>
    </source>
</reference>
<dbReference type="EMBL" id="JAGFBR010000016">
    <property type="protein sequence ID" value="KAH0453797.1"/>
    <property type="molecule type" value="Genomic_DNA"/>
</dbReference>
<evidence type="ECO:0000313" key="1">
    <source>
        <dbReference type="EMBL" id="KAH0453797.1"/>
    </source>
</evidence>
<proteinExistence type="predicted"/>
<name>A0AAV7GDZ7_DENCH</name>
<dbReference type="Proteomes" id="UP000775213">
    <property type="component" value="Unassembled WGS sequence"/>
</dbReference>
<organism evidence="1 2">
    <name type="scientific">Dendrobium chrysotoxum</name>
    <name type="common">Orchid</name>
    <dbReference type="NCBI Taxonomy" id="161865"/>
    <lineage>
        <taxon>Eukaryota</taxon>
        <taxon>Viridiplantae</taxon>
        <taxon>Streptophyta</taxon>
        <taxon>Embryophyta</taxon>
        <taxon>Tracheophyta</taxon>
        <taxon>Spermatophyta</taxon>
        <taxon>Magnoliopsida</taxon>
        <taxon>Liliopsida</taxon>
        <taxon>Asparagales</taxon>
        <taxon>Orchidaceae</taxon>
        <taxon>Epidendroideae</taxon>
        <taxon>Malaxideae</taxon>
        <taxon>Dendrobiinae</taxon>
        <taxon>Dendrobium</taxon>
    </lineage>
</organism>
<keyword evidence="2" id="KW-1185">Reference proteome</keyword>
<comment type="caution">
    <text evidence="1">The sequence shown here is derived from an EMBL/GenBank/DDBJ whole genome shotgun (WGS) entry which is preliminary data.</text>
</comment>
<gene>
    <name evidence="1" type="ORF">IEQ34_018121</name>
</gene>
<dbReference type="AlphaFoldDB" id="A0AAV7GDZ7"/>
<evidence type="ECO:0000313" key="2">
    <source>
        <dbReference type="Proteomes" id="UP000775213"/>
    </source>
</evidence>
<accession>A0AAV7GDZ7</accession>
<protein>
    <submittedName>
        <fullName evidence="1">Uncharacterized protein</fullName>
    </submittedName>
</protein>